<protein>
    <submittedName>
        <fullName evidence="1">(African queen) hypothetical protein</fullName>
    </submittedName>
</protein>
<reference evidence="1" key="1">
    <citation type="submission" date="2021-09" db="EMBL/GenBank/DDBJ databases">
        <authorList>
            <person name="Martin H S."/>
        </authorList>
    </citation>
    <scope>NUCLEOTIDE SEQUENCE</scope>
</reference>
<dbReference type="EMBL" id="CAKASE010000070">
    <property type="protein sequence ID" value="CAG9573754.1"/>
    <property type="molecule type" value="Genomic_DNA"/>
</dbReference>
<dbReference type="Gene3D" id="1.10.150.50">
    <property type="entry name" value="Transcription Factor, Ets-1"/>
    <property type="match status" value="1"/>
</dbReference>
<keyword evidence="2" id="KW-1185">Reference proteome</keyword>
<dbReference type="Proteomes" id="UP000789524">
    <property type="component" value="Unassembled WGS sequence"/>
</dbReference>
<dbReference type="OrthoDB" id="10004495at2759"/>
<organism evidence="1 2">
    <name type="scientific">Danaus chrysippus</name>
    <name type="common">African queen</name>
    <dbReference type="NCBI Taxonomy" id="151541"/>
    <lineage>
        <taxon>Eukaryota</taxon>
        <taxon>Metazoa</taxon>
        <taxon>Ecdysozoa</taxon>
        <taxon>Arthropoda</taxon>
        <taxon>Hexapoda</taxon>
        <taxon>Insecta</taxon>
        <taxon>Pterygota</taxon>
        <taxon>Neoptera</taxon>
        <taxon>Endopterygota</taxon>
        <taxon>Lepidoptera</taxon>
        <taxon>Glossata</taxon>
        <taxon>Ditrysia</taxon>
        <taxon>Papilionoidea</taxon>
        <taxon>Nymphalidae</taxon>
        <taxon>Danainae</taxon>
        <taxon>Danaini</taxon>
        <taxon>Danaina</taxon>
        <taxon>Danaus</taxon>
        <taxon>Anosia</taxon>
    </lineage>
</organism>
<evidence type="ECO:0000313" key="1">
    <source>
        <dbReference type="EMBL" id="CAG9573754.1"/>
    </source>
</evidence>
<evidence type="ECO:0000313" key="2">
    <source>
        <dbReference type="Proteomes" id="UP000789524"/>
    </source>
</evidence>
<dbReference type="SUPFAM" id="SSF47769">
    <property type="entry name" value="SAM/Pointed domain"/>
    <property type="match status" value="1"/>
</dbReference>
<dbReference type="InterPro" id="IPR013761">
    <property type="entry name" value="SAM/pointed_sf"/>
</dbReference>
<accession>A0A8J2QXC5</accession>
<gene>
    <name evidence="1" type="ORF">DCHRY22_LOCUS10617</name>
</gene>
<sequence>MQEQIGQQMVLCPVRFVYETQMLMQPGEQIQQPQTILINPQNPPPWIQNRPVQNRVIYVQQVPGGYIPSQQQHIDQNQLYIQNYGYQNVPQVLLQNQDQRMQMIAPNIMTNVQPNIQQNIGPVQNQNVQRIISNVPMQNQININQQVNQQMPINRQIISNQMVNMNEVVNNVEQQEIPATNIYRQTPQIIQDPRFSSQTIMMPNNMQNGPRFETNTNVCQIRPTQPMTQAIPPYPRPNTIPEPRKLVNKATNFNTMTTNIRTPTQMLRPIQPRPNQIRPNTNFLPIQPANSQNNNNNRKIMPNLIPATNMSDSTKNVTYNRKRKSESPDEIHKKIPINNTNDMVVIKQVDNIAKMSDVGVNTSPIHKADGRIIINNMQITPINNNQNNKIKEETIKNVRNTTTLEPQNVVRNVSIQATPSKSFSSLVEKEKLIRNTVYTQARGRVLNDKAISDVTKQENNIDTNKMEITYSNENKTAESKSLPILTDIKHNVNENKTAEPKQTQPEVVNEVKTMKIEIKYVVEQTEPIPQTNKKDVKTSHIENKTAESKTQPKIMKEIKQEKNIEPMDVSPVKKEDGKVKNVKIKQEIKPKEEKIEKCDVTTKPEVKVKEDRDFILTHVLGGFVIQESNVAFPIRKPLKEKTLEINEVKQQDKDKDKDTKEIKNTSKILDISHLNIDECENMKGNDGESRLKENPFSSLKLGTVKKWTAEELSTHLSKYSWNETVSVLQEHEIDGESLSLVSKLQLISIGVSENHADIIADFIKK</sequence>
<proteinExistence type="predicted"/>
<name>A0A8J2QXC5_9NEOP</name>
<comment type="caution">
    <text evidence="1">The sequence shown here is derived from an EMBL/GenBank/DDBJ whole genome shotgun (WGS) entry which is preliminary data.</text>
</comment>
<dbReference type="AlphaFoldDB" id="A0A8J2QXC5"/>